<reference evidence="3 4" key="1">
    <citation type="journal article" date="2023" name="Arcadia Sci">
        <title>De novo assembly of a long-read Amblyomma americanum tick genome.</title>
        <authorList>
            <person name="Chou S."/>
            <person name="Poskanzer K.E."/>
            <person name="Rollins M."/>
            <person name="Thuy-Boun P.S."/>
        </authorList>
    </citation>
    <scope>NUCLEOTIDE SEQUENCE [LARGE SCALE GENOMIC DNA]</scope>
    <source>
        <strain evidence="3">F_SG_1</strain>
        <tissue evidence="3">Salivary glands</tissue>
    </source>
</reference>
<evidence type="ECO:0000313" key="4">
    <source>
        <dbReference type="Proteomes" id="UP001321473"/>
    </source>
</evidence>
<protein>
    <submittedName>
        <fullName evidence="3">Uncharacterized protein</fullName>
    </submittedName>
</protein>
<evidence type="ECO:0000313" key="3">
    <source>
        <dbReference type="EMBL" id="KAK8786019.1"/>
    </source>
</evidence>
<keyword evidence="2" id="KW-0812">Transmembrane</keyword>
<proteinExistence type="predicted"/>
<keyword evidence="4" id="KW-1185">Reference proteome</keyword>
<organism evidence="3 4">
    <name type="scientific">Amblyomma americanum</name>
    <name type="common">Lone star tick</name>
    <dbReference type="NCBI Taxonomy" id="6943"/>
    <lineage>
        <taxon>Eukaryota</taxon>
        <taxon>Metazoa</taxon>
        <taxon>Ecdysozoa</taxon>
        <taxon>Arthropoda</taxon>
        <taxon>Chelicerata</taxon>
        <taxon>Arachnida</taxon>
        <taxon>Acari</taxon>
        <taxon>Parasitiformes</taxon>
        <taxon>Ixodida</taxon>
        <taxon>Ixodoidea</taxon>
        <taxon>Ixodidae</taxon>
        <taxon>Amblyomminae</taxon>
        <taxon>Amblyomma</taxon>
    </lineage>
</organism>
<sequence length="107" mass="11404">MSSSMTLSRSSDVLNNTNTTSTKVPNVPNESSLDNSSTSLMSNEFGTVKTDSLSTNVLASTKDASTSTSLEKPRSRRSKGAIFATVIGAAVLLMGVIVMGFWFYNVR</sequence>
<evidence type="ECO:0000256" key="2">
    <source>
        <dbReference type="SAM" id="Phobius"/>
    </source>
</evidence>
<gene>
    <name evidence="3" type="ORF">V5799_007620</name>
</gene>
<dbReference type="EMBL" id="JARKHS020003122">
    <property type="protein sequence ID" value="KAK8786019.1"/>
    <property type="molecule type" value="Genomic_DNA"/>
</dbReference>
<evidence type="ECO:0000256" key="1">
    <source>
        <dbReference type="SAM" id="MobiDB-lite"/>
    </source>
</evidence>
<dbReference type="AlphaFoldDB" id="A0AAQ4FFJ4"/>
<keyword evidence="2" id="KW-1133">Transmembrane helix</keyword>
<name>A0AAQ4FFJ4_AMBAM</name>
<dbReference type="Proteomes" id="UP001321473">
    <property type="component" value="Unassembled WGS sequence"/>
</dbReference>
<comment type="caution">
    <text evidence="3">The sequence shown here is derived from an EMBL/GenBank/DDBJ whole genome shotgun (WGS) entry which is preliminary data.</text>
</comment>
<accession>A0AAQ4FFJ4</accession>
<keyword evidence="2" id="KW-0472">Membrane</keyword>
<feature type="transmembrane region" description="Helical" evidence="2">
    <location>
        <begin position="81"/>
        <end position="104"/>
    </location>
</feature>
<feature type="compositionally biased region" description="Polar residues" evidence="1">
    <location>
        <begin position="12"/>
        <end position="30"/>
    </location>
</feature>
<feature type="compositionally biased region" description="Low complexity" evidence="1">
    <location>
        <begin position="1"/>
        <end position="11"/>
    </location>
</feature>
<feature type="region of interest" description="Disordered" evidence="1">
    <location>
        <begin position="1"/>
        <end position="42"/>
    </location>
</feature>
<feature type="compositionally biased region" description="Low complexity" evidence="1">
    <location>
        <begin position="31"/>
        <end position="42"/>
    </location>
</feature>